<dbReference type="AlphaFoldDB" id="A0A7W6JXY9"/>
<dbReference type="SUPFAM" id="SSF103481">
    <property type="entry name" value="Multidrug resistance efflux transporter EmrE"/>
    <property type="match status" value="2"/>
</dbReference>
<dbReference type="PANTHER" id="PTHR22911">
    <property type="entry name" value="ACYL-MALONYL CONDENSING ENZYME-RELATED"/>
    <property type="match status" value="1"/>
</dbReference>
<feature type="transmembrane region" description="Helical" evidence="1">
    <location>
        <begin position="286"/>
        <end position="304"/>
    </location>
</feature>
<evidence type="ECO:0000313" key="3">
    <source>
        <dbReference type="EMBL" id="MBB4101578.1"/>
    </source>
</evidence>
<keyword evidence="4" id="KW-1185">Reference proteome</keyword>
<evidence type="ECO:0000259" key="2">
    <source>
        <dbReference type="Pfam" id="PF00892"/>
    </source>
</evidence>
<gene>
    <name evidence="3" type="ORF">GGQ66_000094</name>
</gene>
<dbReference type="Gene3D" id="1.10.3730.20">
    <property type="match status" value="2"/>
</dbReference>
<dbReference type="Proteomes" id="UP000584824">
    <property type="component" value="Unassembled WGS sequence"/>
</dbReference>
<keyword evidence="1" id="KW-0472">Membrane</keyword>
<dbReference type="PANTHER" id="PTHR22911:SF137">
    <property type="entry name" value="SOLUTE CARRIER FAMILY 35 MEMBER G2-RELATED"/>
    <property type="match status" value="1"/>
</dbReference>
<evidence type="ECO:0000256" key="1">
    <source>
        <dbReference type="SAM" id="Phobius"/>
    </source>
</evidence>
<proteinExistence type="predicted"/>
<dbReference type="GO" id="GO:0016020">
    <property type="term" value="C:membrane"/>
    <property type="evidence" value="ECO:0007669"/>
    <property type="project" value="InterPro"/>
</dbReference>
<feature type="domain" description="EamA" evidence="2">
    <location>
        <begin position="165"/>
        <end position="303"/>
    </location>
</feature>
<feature type="transmembrane region" description="Helical" evidence="1">
    <location>
        <begin position="115"/>
        <end position="144"/>
    </location>
</feature>
<dbReference type="InterPro" id="IPR000620">
    <property type="entry name" value="EamA_dom"/>
</dbReference>
<comment type="caution">
    <text evidence="3">The sequence shown here is derived from an EMBL/GenBank/DDBJ whole genome shotgun (WGS) entry which is preliminary data.</text>
</comment>
<organism evidence="3 4">
    <name type="scientific">Allorhizobium borbori</name>
    <dbReference type="NCBI Taxonomy" id="485907"/>
    <lineage>
        <taxon>Bacteria</taxon>
        <taxon>Pseudomonadati</taxon>
        <taxon>Pseudomonadota</taxon>
        <taxon>Alphaproteobacteria</taxon>
        <taxon>Hyphomicrobiales</taxon>
        <taxon>Rhizobiaceae</taxon>
        <taxon>Rhizobium/Agrobacterium group</taxon>
        <taxon>Allorhizobium</taxon>
    </lineage>
</organism>
<accession>A0A7W6JXY9</accession>
<feature type="transmembrane region" description="Helical" evidence="1">
    <location>
        <begin position="231"/>
        <end position="252"/>
    </location>
</feature>
<dbReference type="Pfam" id="PF00892">
    <property type="entry name" value="EamA"/>
    <property type="match status" value="2"/>
</dbReference>
<feature type="transmembrane region" description="Helical" evidence="1">
    <location>
        <begin position="258"/>
        <end position="279"/>
    </location>
</feature>
<name>A0A7W6JXY9_9HYPH</name>
<sequence length="305" mass="32555">MLPQAMELWIPITIAAAFLQNLRSALQKRLRSSLGTRGASFVRFGFGFPIAILYVSFLHGVIGYAFPALSGRFALWAVIGGLAQIYATILLVHLFSLRNFAVGTAYSKTEPVQAALFGFVLLGEKLTTGAVLAILVGVFGVMLISMARSPLSPKSLLTSLTGRTALIGIASGGIFGISAVAYRSAALALDGPNPIMQAAVTLVCVTGFQTVYMLVWMLATDRSEIGRVVRSWRSSSLVGLAGVLGSACWFTAMALQPVAYVRALGQVELIFTFAASWFLFKERLNLRELLGCLLIVSGILGLLLA</sequence>
<keyword evidence="1" id="KW-1133">Transmembrane helix</keyword>
<feature type="transmembrane region" description="Helical" evidence="1">
    <location>
        <begin position="195"/>
        <end position="219"/>
    </location>
</feature>
<protein>
    <submittedName>
        <fullName evidence="3">Drug/metabolite transporter (DMT)-like permease</fullName>
    </submittedName>
</protein>
<dbReference type="InterPro" id="IPR037185">
    <property type="entry name" value="EmrE-like"/>
</dbReference>
<dbReference type="EMBL" id="JACIDU010000001">
    <property type="protein sequence ID" value="MBB4101578.1"/>
    <property type="molecule type" value="Genomic_DNA"/>
</dbReference>
<feature type="transmembrane region" description="Helical" evidence="1">
    <location>
        <begin position="48"/>
        <end position="66"/>
    </location>
</feature>
<reference evidence="3 4" key="1">
    <citation type="submission" date="2020-08" db="EMBL/GenBank/DDBJ databases">
        <title>Genomic Encyclopedia of Type Strains, Phase IV (KMG-IV): sequencing the most valuable type-strain genomes for metagenomic binning, comparative biology and taxonomic classification.</title>
        <authorList>
            <person name="Goeker M."/>
        </authorList>
    </citation>
    <scope>NUCLEOTIDE SEQUENCE [LARGE SCALE GENOMIC DNA]</scope>
    <source>
        <strain evidence="3 4">DSM 26385</strain>
    </source>
</reference>
<feature type="transmembrane region" description="Helical" evidence="1">
    <location>
        <begin position="73"/>
        <end position="95"/>
    </location>
</feature>
<keyword evidence="1" id="KW-0812">Transmembrane</keyword>
<evidence type="ECO:0000313" key="4">
    <source>
        <dbReference type="Proteomes" id="UP000584824"/>
    </source>
</evidence>
<feature type="domain" description="EamA" evidence="2">
    <location>
        <begin position="9"/>
        <end position="146"/>
    </location>
</feature>
<feature type="transmembrane region" description="Helical" evidence="1">
    <location>
        <begin position="165"/>
        <end position="183"/>
    </location>
</feature>